<dbReference type="Gene3D" id="1.20.1250.20">
    <property type="entry name" value="MFS general substrate transporter like domains"/>
    <property type="match status" value="1"/>
</dbReference>
<evidence type="ECO:0000259" key="7">
    <source>
        <dbReference type="PROSITE" id="PS50850"/>
    </source>
</evidence>
<keyword evidence="5 6" id="KW-0472">Membrane</keyword>
<dbReference type="InterPro" id="IPR036259">
    <property type="entry name" value="MFS_trans_sf"/>
</dbReference>
<dbReference type="InterPro" id="IPR020846">
    <property type="entry name" value="MFS_dom"/>
</dbReference>
<name>A0A1Y2B7V8_9TREE</name>
<dbReference type="InterPro" id="IPR005828">
    <property type="entry name" value="MFS_sugar_transport-like"/>
</dbReference>
<evidence type="ECO:0000256" key="3">
    <source>
        <dbReference type="ARBA" id="ARBA00022692"/>
    </source>
</evidence>
<dbReference type="EMBL" id="MCFC01000021">
    <property type="protein sequence ID" value="ORY30185.1"/>
    <property type="molecule type" value="Genomic_DNA"/>
</dbReference>
<evidence type="ECO:0000313" key="9">
    <source>
        <dbReference type="Proteomes" id="UP000193986"/>
    </source>
</evidence>
<dbReference type="InParanoid" id="A0A1Y2B7V8"/>
<protein>
    <submittedName>
        <fullName evidence="8">And other transporter-domain-containing protein</fullName>
    </submittedName>
</protein>
<evidence type="ECO:0000256" key="2">
    <source>
        <dbReference type="ARBA" id="ARBA00010992"/>
    </source>
</evidence>
<dbReference type="OrthoDB" id="2544694at2759"/>
<gene>
    <name evidence="8" type="ORF">BCR39DRAFT_529880</name>
</gene>
<feature type="domain" description="Major facilitator superfamily (MFS) profile" evidence="7">
    <location>
        <begin position="80"/>
        <end position="532"/>
    </location>
</feature>
<evidence type="ECO:0000256" key="4">
    <source>
        <dbReference type="ARBA" id="ARBA00022989"/>
    </source>
</evidence>
<evidence type="ECO:0000256" key="1">
    <source>
        <dbReference type="ARBA" id="ARBA00004141"/>
    </source>
</evidence>
<accession>A0A1Y2B7V8</accession>
<dbReference type="GO" id="GO:0016020">
    <property type="term" value="C:membrane"/>
    <property type="evidence" value="ECO:0007669"/>
    <property type="project" value="UniProtKB-SubCell"/>
</dbReference>
<feature type="transmembrane region" description="Helical" evidence="6">
    <location>
        <begin position="157"/>
        <end position="175"/>
    </location>
</feature>
<dbReference type="Pfam" id="PF00083">
    <property type="entry name" value="Sugar_tr"/>
    <property type="match status" value="1"/>
</dbReference>
<dbReference type="PROSITE" id="PS50850">
    <property type="entry name" value="MFS"/>
    <property type="match status" value="1"/>
</dbReference>
<proteinExistence type="inferred from homology"/>
<feature type="transmembrane region" description="Helical" evidence="6">
    <location>
        <begin position="120"/>
        <end position="137"/>
    </location>
</feature>
<feature type="transmembrane region" description="Helical" evidence="6">
    <location>
        <begin position="187"/>
        <end position="204"/>
    </location>
</feature>
<evidence type="ECO:0000313" key="8">
    <source>
        <dbReference type="EMBL" id="ORY30185.1"/>
    </source>
</evidence>
<comment type="similarity">
    <text evidence="2">Belongs to the major facilitator superfamily. Sugar transporter (TC 2.A.1.1) family.</text>
</comment>
<dbReference type="Proteomes" id="UP000193986">
    <property type="component" value="Unassembled WGS sequence"/>
</dbReference>
<evidence type="ECO:0000256" key="5">
    <source>
        <dbReference type="ARBA" id="ARBA00023136"/>
    </source>
</evidence>
<comment type="subcellular location">
    <subcellularLocation>
        <location evidence="1">Membrane</location>
        <topology evidence="1">Multi-pass membrane protein</topology>
    </subcellularLocation>
</comment>
<feature type="transmembrane region" description="Helical" evidence="6">
    <location>
        <begin position="475"/>
        <end position="498"/>
    </location>
</feature>
<evidence type="ECO:0000256" key="6">
    <source>
        <dbReference type="SAM" id="Phobius"/>
    </source>
</evidence>
<dbReference type="InterPro" id="IPR050360">
    <property type="entry name" value="MFS_Sugar_Transporters"/>
</dbReference>
<reference evidence="8 9" key="1">
    <citation type="submission" date="2016-07" db="EMBL/GenBank/DDBJ databases">
        <title>Pervasive Adenine N6-methylation of Active Genes in Fungi.</title>
        <authorList>
            <consortium name="DOE Joint Genome Institute"/>
            <person name="Mondo S.J."/>
            <person name="Dannebaum R.O."/>
            <person name="Kuo R.C."/>
            <person name="Labutti K."/>
            <person name="Haridas S."/>
            <person name="Kuo A."/>
            <person name="Salamov A."/>
            <person name="Ahrendt S.R."/>
            <person name="Lipzen A."/>
            <person name="Sullivan W."/>
            <person name="Andreopoulos W.B."/>
            <person name="Clum A."/>
            <person name="Lindquist E."/>
            <person name="Daum C."/>
            <person name="Ramamoorthy G.K."/>
            <person name="Gryganskyi A."/>
            <person name="Culley D."/>
            <person name="Magnuson J.K."/>
            <person name="James T.Y."/>
            <person name="O'Malley M.A."/>
            <person name="Stajich J.E."/>
            <person name="Spatafora J.W."/>
            <person name="Visel A."/>
            <person name="Grigoriev I.V."/>
        </authorList>
    </citation>
    <scope>NUCLEOTIDE SEQUENCE [LARGE SCALE GENOMIC DNA]</scope>
    <source>
        <strain evidence="8 9">68-887.2</strain>
    </source>
</reference>
<feature type="transmembrane region" description="Helical" evidence="6">
    <location>
        <begin position="408"/>
        <end position="430"/>
    </location>
</feature>
<sequence length="582" mass="64621">MSHSDRLEIDPVPQLTTAAPDYAVEKDPNVIESAKDDLYHNVVDEDIKPPYVNEAVVMRSPFDDMSFFRTLRVFWKAELIAFIAAFSAASDGYQIQMTGSIVANKGFITQFGTEMSKGKLILSAQVLSIWGGVQSLGQGMGMLTTHFIADRWGRKAGFFWLWIVLVGGVLCESLARDWKVWVAAKLLSGYAVGSVQFMTTSYMAEILPIRTRGSLLITYTIWYDIGQVLASTALKVLNDKQPHNYLTAVYTEWAVIGLMFFVYLYIPESPWWCANHDKHDRGRTILAKLNGNIEGYDVDYHYGLIKKTVQIEREYGEMLHGPSKGFWQSVWNLRELFTGVNGFRTLVAFFPPATQQISGLAVLSNYASYFAQVAGFANPFVFSLLLALVSIGCTVIAFLVTDLIGRRALFLTGVVGTWCCLMIVGGMGLIKNPSLADHKLTLFFALVWRMVSDLEGTLGRSFAAETGSSRLRVKTAGVSSAGGVAVGVLFSTTVPYMLNTANANWGLKTCFFFAGISLPMCVASFFVIPDTSKRSPAELDEMFEKKIKPWRFRGYVTDAQLALQAEKERLGDDTEAIQHQAQ</sequence>
<feature type="transmembrane region" description="Helical" evidence="6">
    <location>
        <begin position="510"/>
        <end position="528"/>
    </location>
</feature>
<dbReference type="AlphaFoldDB" id="A0A1Y2B7V8"/>
<dbReference type="SUPFAM" id="SSF103473">
    <property type="entry name" value="MFS general substrate transporter"/>
    <property type="match status" value="1"/>
</dbReference>
<feature type="transmembrane region" description="Helical" evidence="6">
    <location>
        <begin position="216"/>
        <end position="237"/>
    </location>
</feature>
<organism evidence="8 9">
    <name type="scientific">Naematelia encephala</name>
    <dbReference type="NCBI Taxonomy" id="71784"/>
    <lineage>
        <taxon>Eukaryota</taxon>
        <taxon>Fungi</taxon>
        <taxon>Dikarya</taxon>
        <taxon>Basidiomycota</taxon>
        <taxon>Agaricomycotina</taxon>
        <taxon>Tremellomycetes</taxon>
        <taxon>Tremellales</taxon>
        <taxon>Naemateliaceae</taxon>
        <taxon>Naematelia</taxon>
    </lineage>
</organism>
<comment type="caution">
    <text evidence="8">The sequence shown here is derived from an EMBL/GenBank/DDBJ whole genome shotgun (WGS) entry which is preliminary data.</text>
</comment>
<keyword evidence="9" id="KW-1185">Reference proteome</keyword>
<dbReference type="GO" id="GO:0005351">
    <property type="term" value="F:carbohydrate:proton symporter activity"/>
    <property type="evidence" value="ECO:0007669"/>
    <property type="project" value="TreeGrafter"/>
</dbReference>
<feature type="transmembrane region" description="Helical" evidence="6">
    <location>
        <begin position="249"/>
        <end position="266"/>
    </location>
</feature>
<keyword evidence="3 6" id="KW-0812">Transmembrane</keyword>
<dbReference type="PANTHER" id="PTHR48022:SF2">
    <property type="entry name" value="PLASTIDIC GLUCOSE TRANSPORTER 4"/>
    <property type="match status" value="1"/>
</dbReference>
<dbReference type="PANTHER" id="PTHR48022">
    <property type="entry name" value="PLASTIDIC GLUCOSE TRANSPORTER 4"/>
    <property type="match status" value="1"/>
</dbReference>
<keyword evidence="4 6" id="KW-1133">Transmembrane helix</keyword>
<feature type="transmembrane region" description="Helical" evidence="6">
    <location>
        <begin position="380"/>
        <end position="401"/>
    </location>
</feature>